<keyword evidence="3" id="KW-1185">Reference proteome</keyword>
<gene>
    <name evidence="2" type="ORF">TBK1r_36960</name>
</gene>
<dbReference type="Proteomes" id="UP000318081">
    <property type="component" value="Chromosome"/>
</dbReference>
<name>A0ABX5XY36_9BACT</name>
<evidence type="ECO:0000256" key="1">
    <source>
        <dbReference type="SAM" id="SignalP"/>
    </source>
</evidence>
<sequence length="88" mass="9375">MTKAPMLQKSRFRKCVVLLMLLSAPVAMQVAVAQQSVQLPDPDGKPAAADKSVSPSGAGYHYNHNAETYMEVGNALGWAMAELLAGED</sequence>
<dbReference type="EMBL" id="CP036432">
    <property type="protein sequence ID" value="QDV84744.1"/>
    <property type="molecule type" value="Genomic_DNA"/>
</dbReference>
<reference evidence="2 3" key="1">
    <citation type="submission" date="2019-02" db="EMBL/GenBank/DDBJ databases">
        <title>Deep-cultivation of Planctomycetes and their phenomic and genomic characterization uncovers novel biology.</title>
        <authorList>
            <person name="Wiegand S."/>
            <person name="Jogler M."/>
            <person name="Boedeker C."/>
            <person name="Pinto D."/>
            <person name="Vollmers J."/>
            <person name="Rivas-Marin E."/>
            <person name="Kohn T."/>
            <person name="Peeters S.H."/>
            <person name="Heuer A."/>
            <person name="Rast P."/>
            <person name="Oberbeckmann S."/>
            <person name="Bunk B."/>
            <person name="Jeske O."/>
            <person name="Meyerdierks A."/>
            <person name="Storesund J.E."/>
            <person name="Kallscheuer N."/>
            <person name="Luecker S."/>
            <person name="Lage O.M."/>
            <person name="Pohl T."/>
            <person name="Merkel B.J."/>
            <person name="Hornburger P."/>
            <person name="Mueller R.-W."/>
            <person name="Bruemmer F."/>
            <person name="Labrenz M."/>
            <person name="Spormann A.M."/>
            <person name="Op den Camp H."/>
            <person name="Overmann J."/>
            <person name="Amann R."/>
            <person name="Jetten M.S.M."/>
            <person name="Mascher T."/>
            <person name="Medema M.H."/>
            <person name="Devos D.P."/>
            <person name="Kaster A.-K."/>
            <person name="Ovreas L."/>
            <person name="Rohde M."/>
            <person name="Galperin M.Y."/>
            <person name="Jogler C."/>
        </authorList>
    </citation>
    <scope>NUCLEOTIDE SEQUENCE [LARGE SCALE GENOMIC DNA]</scope>
    <source>
        <strain evidence="2 3">TBK1r</strain>
    </source>
</reference>
<feature type="chain" id="PRO_5045147406" evidence="1">
    <location>
        <begin position="34"/>
        <end position="88"/>
    </location>
</feature>
<keyword evidence="1" id="KW-0732">Signal</keyword>
<dbReference type="RefSeq" id="WP_145213383.1">
    <property type="nucleotide sequence ID" value="NZ_CP036432.1"/>
</dbReference>
<protein>
    <submittedName>
        <fullName evidence="2">Uncharacterized protein</fullName>
    </submittedName>
</protein>
<evidence type="ECO:0000313" key="2">
    <source>
        <dbReference type="EMBL" id="QDV84744.1"/>
    </source>
</evidence>
<evidence type="ECO:0000313" key="3">
    <source>
        <dbReference type="Proteomes" id="UP000318081"/>
    </source>
</evidence>
<proteinExistence type="predicted"/>
<feature type="signal peptide" evidence="1">
    <location>
        <begin position="1"/>
        <end position="33"/>
    </location>
</feature>
<organism evidence="2 3">
    <name type="scientific">Stieleria magnilauensis</name>
    <dbReference type="NCBI Taxonomy" id="2527963"/>
    <lineage>
        <taxon>Bacteria</taxon>
        <taxon>Pseudomonadati</taxon>
        <taxon>Planctomycetota</taxon>
        <taxon>Planctomycetia</taxon>
        <taxon>Pirellulales</taxon>
        <taxon>Pirellulaceae</taxon>
        <taxon>Stieleria</taxon>
    </lineage>
</organism>
<accession>A0ABX5XY36</accession>